<protein>
    <submittedName>
        <fullName evidence="2">Receptor kinase-like protein Xa21</fullName>
    </submittedName>
</protein>
<dbReference type="InterPro" id="IPR051564">
    <property type="entry name" value="LRR_receptor-like_kinase"/>
</dbReference>
<dbReference type="PANTHER" id="PTHR48055">
    <property type="entry name" value="LEUCINE-RICH REPEAT RECEPTOR PROTEIN KINASE EMS1"/>
    <property type="match status" value="1"/>
</dbReference>
<dbReference type="GO" id="GO:0005524">
    <property type="term" value="F:ATP binding"/>
    <property type="evidence" value="ECO:0007669"/>
    <property type="project" value="InterPro"/>
</dbReference>
<dbReference type="GO" id="GO:0016020">
    <property type="term" value="C:membrane"/>
    <property type="evidence" value="ECO:0007669"/>
    <property type="project" value="TreeGrafter"/>
</dbReference>
<evidence type="ECO:0000259" key="1">
    <source>
        <dbReference type="PROSITE" id="PS50011"/>
    </source>
</evidence>
<keyword evidence="2" id="KW-0808">Transferase</keyword>
<feature type="domain" description="Protein kinase" evidence="1">
    <location>
        <begin position="1"/>
        <end position="150"/>
    </location>
</feature>
<keyword evidence="2" id="KW-0675">Receptor</keyword>
<dbReference type="SUPFAM" id="SSF56112">
    <property type="entry name" value="Protein kinase-like (PK-like)"/>
    <property type="match status" value="1"/>
</dbReference>
<evidence type="ECO:0000313" key="2">
    <source>
        <dbReference type="EMBL" id="KAL0377036.1"/>
    </source>
</evidence>
<accession>A0AAW2RBN4</accession>
<dbReference type="Pfam" id="PF07714">
    <property type="entry name" value="PK_Tyr_Ser-Thr"/>
    <property type="match status" value="1"/>
</dbReference>
<reference evidence="2" key="2">
    <citation type="journal article" date="2024" name="Plant">
        <title>Genomic evolution and insights into agronomic trait innovations of Sesamum species.</title>
        <authorList>
            <person name="Miao H."/>
            <person name="Wang L."/>
            <person name="Qu L."/>
            <person name="Liu H."/>
            <person name="Sun Y."/>
            <person name="Le M."/>
            <person name="Wang Q."/>
            <person name="Wei S."/>
            <person name="Zheng Y."/>
            <person name="Lin W."/>
            <person name="Duan Y."/>
            <person name="Cao H."/>
            <person name="Xiong S."/>
            <person name="Wang X."/>
            <person name="Wei L."/>
            <person name="Li C."/>
            <person name="Ma Q."/>
            <person name="Ju M."/>
            <person name="Zhao R."/>
            <person name="Li G."/>
            <person name="Mu C."/>
            <person name="Tian Q."/>
            <person name="Mei H."/>
            <person name="Zhang T."/>
            <person name="Gao T."/>
            <person name="Zhang H."/>
        </authorList>
    </citation>
    <scope>NUCLEOTIDE SEQUENCE</scope>
    <source>
        <strain evidence="2">KEN8</strain>
    </source>
</reference>
<dbReference type="PANTHER" id="PTHR48055:SF57">
    <property type="entry name" value="PROTEIN KINASE DOMAIN-CONTAINING PROTEIN"/>
    <property type="match status" value="1"/>
</dbReference>
<dbReference type="AlphaFoldDB" id="A0AAW2RBN4"/>
<reference evidence="2" key="1">
    <citation type="submission" date="2020-06" db="EMBL/GenBank/DDBJ databases">
        <authorList>
            <person name="Li T."/>
            <person name="Hu X."/>
            <person name="Zhang T."/>
            <person name="Song X."/>
            <person name="Zhang H."/>
            <person name="Dai N."/>
            <person name="Sheng W."/>
            <person name="Hou X."/>
            <person name="Wei L."/>
        </authorList>
    </citation>
    <scope>NUCLEOTIDE SEQUENCE</scope>
    <source>
        <strain evidence="2">KEN8</strain>
        <tissue evidence="2">Leaf</tissue>
    </source>
</reference>
<dbReference type="EMBL" id="JACGWM010000004">
    <property type="protein sequence ID" value="KAL0377036.1"/>
    <property type="molecule type" value="Genomic_DNA"/>
</dbReference>
<dbReference type="GO" id="GO:0004672">
    <property type="term" value="F:protein kinase activity"/>
    <property type="evidence" value="ECO:0007669"/>
    <property type="project" value="InterPro"/>
</dbReference>
<dbReference type="InterPro" id="IPR011009">
    <property type="entry name" value="Kinase-like_dom_sf"/>
</dbReference>
<name>A0AAW2RBN4_9LAMI</name>
<organism evidence="2">
    <name type="scientific">Sesamum calycinum</name>
    <dbReference type="NCBI Taxonomy" id="2727403"/>
    <lineage>
        <taxon>Eukaryota</taxon>
        <taxon>Viridiplantae</taxon>
        <taxon>Streptophyta</taxon>
        <taxon>Embryophyta</taxon>
        <taxon>Tracheophyta</taxon>
        <taxon>Spermatophyta</taxon>
        <taxon>Magnoliopsida</taxon>
        <taxon>eudicotyledons</taxon>
        <taxon>Gunneridae</taxon>
        <taxon>Pentapetalae</taxon>
        <taxon>asterids</taxon>
        <taxon>lamiids</taxon>
        <taxon>Lamiales</taxon>
        <taxon>Pedaliaceae</taxon>
        <taxon>Sesamum</taxon>
    </lineage>
</organism>
<keyword evidence="2" id="KW-0418">Kinase</keyword>
<sequence length="155" mass="17218">MIAYVGDFGLAKVVSSMVPAQESSSSIGIRGTIGYVAPEYGTSNLVSTQGDVYSYGIFLLEIFTNRRPTDDSFEEYVSLHSFVCTALSDDVMKIIDPLIQEEHDKNINKIKDCMVSVLNIGVACSNDLPRDRMSMTNVVHELHKIKNRYLAADRC</sequence>
<dbReference type="InterPro" id="IPR000719">
    <property type="entry name" value="Prot_kinase_dom"/>
</dbReference>
<dbReference type="Gene3D" id="1.10.510.10">
    <property type="entry name" value="Transferase(Phosphotransferase) domain 1"/>
    <property type="match status" value="1"/>
</dbReference>
<dbReference type="PROSITE" id="PS50011">
    <property type="entry name" value="PROTEIN_KINASE_DOM"/>
    <property type="match status" value="1"/>
</dbReference>
<dbReference type="InterPro" id="IPR001245">
    <property type="entry name" value="Ser-Thr/Tyr_kinase_cat_dom"/>
</dbReference>
<gene>
    <name evidence="2" type="ORF">Scaly_0821200</name>
</gene>
<comment type="caution">
    <text evidence="2">The sequence shown here is derived from an EMBL/GenBank/DDBJ whole genome shotgun (WGS) entry which is preliminary data.</text>
</comment>
<proteinExistence type="predicted"/>